<dbReference type="Pfam" id="PF26522">
    <property type="entry name" value="ARM_6"/>
    <property type="match status" value="1"/>
</dbReference>
<evidence type="ECO:0000259" key="3">
    <source>
        <dbReference type="PROSITE" id="PS50097"/>
    </source>
</evidence>
<dbReference type="EMBL" id="CP144750">
    <property type="protein sequence ID" value="WVZ78943.1"/>
    <property type="molecule type" value="Genomic_DNA"/>
</dbReference>
<dbReference type="InterPro" id="IPR000210">
    <property type="entry name" value="BTB/POZ_dom"/>
</dbReference>
<dbReference type="PANTHER" id="PTHR35918">
    <property type="entry name" value="OS06G0674800 PROTEIN"/>
    <property type="match status" value="1"/>
</dbReference>
<evidence type="ECO:0000313" key="4">
    <source>
        <dbReference type="EMBL" id="WVZ78943.1"/>
    </source>
</evidence>
<keyword evidence="5" id="KW-1185">Reference proteome</keyword>
<dbReference type="Gene3D" id="3.30.710.10">
    <property type="entry name" value="Potassium Channel Kv1.1, Chain A"/>
    <property type="match status" value="2"/>
</dbReference>
<proteinExistence type="predicted"/>
<evidence type="ECO:0000256" key="1">
    <source>
        <dbReference type="ARBA" id="ARBA00004906"/>
    </source>
</evidence>
<dbReference type="InterPro" id="IPR011333">
    <property type="entry name" value="SKP1/BTB/POZ_sf"/>
</dbReference>
<dbReference type="InterPro" id="IPR044953">
    <property type="entry name" value="At1g04390-like"/>
</dbReference>
<dbReference type="Pfam" id="PF00651">
    <property type="entry name" value="BTB"/>
    <property type="match status" value="2"/>
</dbReference>
<dbReference type="SUPFAM" id="SSF54695">
    <property type="entry name" value="POZ domain"/>
    <property type="match status" value="2"/>
</dbReference>
<evidence type="ECO:0000256" key="2">
    <source>
        <dbReference type="SAM" id="MobiDB-lite"/>
    </source>
</evidence>
<feature type="region of interest" description="Disordered" evidence="2">
    <location>
        <begin position="1"/>
        <end position="26"/>
    </location>
</feature>
<feature type="domain" description="BTB" evidence="3">
    <location>
        <begin position="823"/>
        <end position="905"/>
    </location>
</feature>
<feature type="domain" description="BTB" evidence="3">
    <location>
        <begin position="695"/>
        <end position="773"/>
    </location>
</feature>
<dbReference type="SUPFAM" id="SSF48371">
    <property type="entry name" value="ARM repeat"/>
    <property type="match status" value="1"/>
</dbReference>
<organism evidence="4 5">
    <name type="scientific">Paspalum notatum var. saurae</name>
    <dbReference type="NCBI Taxonomy" id="547442"/>
    <lineage>
        <taxon>Eukaryota</taxon>
        <taxon>Viridiplantae</taxon>
        <taxon>Streptophyta</taxon>
        <taxon>Embryophyta</taxon>
        <taxon>Tracheophyta</taxon>
        <taxon>Spermatophyta</taxon>
        <taxon>Magnoliopsida</taxon>
        <taxon>Liliopsida</taxon>
        <taxon>Poales</taxon>
        <taxon>Poaceae</taxon>
        <taxon>PACMAD clade</taxon>
        <taxon>Panicoideae</taxon>
        <taxon>Andropogonodae</taxon>
        <taxon>Paspaleae</taxon>
        <taxon>Paspalinae</taxon>
        <taxon>Paspalum</taxon>
    </lineage>
</organism>
<dbReference type="Proteomes" id="UP001341281">
    <property type="component" value="Chromosome 06"/>
</dbReference>
<dbReference type="PROSITE" id="PS50097">
    <property type="entry name" value="BTB"/>
    <property type="match status" value="2"/>
</dbReference>
<sequence length="1025" mass="113732">MRPAFSATKPSPSGREKGSRRKGATATEQLLTDQALSSIRTRLHEALALGLTKSDGHGAKKWHSTDAGIQSHVLKAMAAFVSCLSNEVLRLAPIKESVSDMIAALEGILKTNNVSILIQAADVGFKLVSSLGNSIRQYSVSEMVSCLSCQLSADQNRIAVSCAGTLNCILNSLVTARASAQAEIWGALEKTNAVASVVSAILNYNQDIYPLNCLTEMVSLLRSILWIWPSSRYHVWSNCNLMEKLAQHCLRAETIVAAKILRLYAALALCGNGAMILLKNEELIVKISDLMGKSHPSVSRIEALRLLQVLLRSSRGPKQLMTAHYQPIVQGIINAMSEIDEKTLVTEGCRTALLALRYSGNHHRCFWSNAIDEVLYKILAGSCTSSHQAHQILCHGELFNILSKDAMNTHPYIWDILGYLAVHCNNDYLFVRKQQNSFLQALISCACSLAADLSQKNNPVKFSKEEQEPALRAVLMMLLSPSQYIFSEASSRFLEVVLPLGDEYVNTLMSSLESNVTRNLTASFDCMKIMTNLMNLACMMIVQSSHNLNKRNAVDVLSTIIKVCLHDHLCITRSNFASHLQFCFDGSSCCYLAEEWEGENIILFYGLVAMFNLLRRVSFVCAHCARELDAGIVCHGCRDYYTEGLVRVLEHALCQNLSSGPKCYISHILSLFGHCGFPSKLGGKMRSALSDNGLVDLELLLANGECISAHAAILSARCPKLLPSEKTLISDRKTADKWDRRTPYHVRMSDRVDSRALKKILEYTYTGFVEVDDDIVKPVRTLAKFCHLKSLQDMLQKEQPKWNSDCPRYDLTSAVEAAEHSFSDIILEAQSNDKTECQHRSCQLSTPHVHCHKIVLSVSCDYLRALFQSGMHESFQEVIRVPLESSEALHKLVHWFYSGELPKTAPEDDCRWRNLSGEEQLRHLKPYAELSSLAEFWLLDGVKEACLEAVTACLDSATADAPLELIGFAAARGQWELADAAVRSVAHMYPRLRDSGRLDEGVLELLRAGYVRHSQSSQLHRGGGG</sequence>
<accession>A0AAQ3WYG6</accession>
<dbReference type="PANTHER" id="PTHR35918:SF1">
    <property type="entry name" value="BTB DOMAIN-CONTAINING PROTEIN"/>
    <property type="match status" value="1"/>
</dbReference>
<comment type="pathway">
    <text evidence="1">Protein modification; protein ubiquitination.</text>
</comment>
<gene>
    <name evidence="4" type="ORF">U9M48_026580</name>
</gene>
<dbReference type="InterPro" id="IPR059007">
    <property type="entry name" value="ARM_At1g04390"/>
</dbReference>
<evidence type="ECO:0000313" key="5">
    <source>
        <dbReference type="Proteomes" id="UP001341281"/>
    </source>
</evidence>
<protein>
    <recommendedName>
        <fullName evidence="3">BTB domain-containing protein</fullName>
    </recommendedName>
</protein>
<dbReference type="AlphaFoldDB" id="A0AAQ3WYG6"/>
<reference evidence="4 5" key="1">
    <citation type="submission" date="2024-02" db="EMBL/GenBank/DDBJ databases">
        <title>High-quality chromosome-scale genome assembly of Pensacola bahiagrass (Paspalum notatum Flugge var. saurae).</title>
        <authorList>
            <person name="Vega J.M."/>
            <person name="Podio M."/>
            <person name="Orjuela J."/>
            <person name="Siena L.A."/>
            <person name="Pessino S.C."/>
            <person name="Combes M.C."/>
            <person name="Mariac C."/>
            <person name="Albertini E."/>
            <person name="Pupilli F."/>
            <person name="Ortiz J.P.A."/>
            <person name="Leblanc O."/>
        </authorList>
    </citation>
    <scope>NUCLEOTIDE SEQUENCE [LARGE SCALE GENOMIC DNA]</scope>
    <source>
        <strain evidence="4">R1</strain>
        <tissue evidence="4">Leaf</tissue>
    </source>
</reference>
<dbReference type="InterPro" id="IPR016024">
    <property type="entry name" value="ARM-type_fold"/>
</dbReference>
<dbReference type="SMART" id="SM00225">
    <property type="entry name" value="BTB"/>
    <property type="match status" value="2"/>
</dbReference>
<dbReference type="CDD" id="cd18186">
    <property type="entry name" value="BTB_POZ_ZBTB_KLHL-like"/>
    <property type="match status" value="1"/>
</dbReference>
<name>A0AAQ3WYG6_PASNO</name>